<evidence type="ECO:0000313" key="2">
    <source>
        <dbReference type="EMBL" id="MBC9714871.1"/>
    </source>
</evidence>
<name>A0ABR7SH82_9ACTN</name>
<dbReference type="RefSeq" id="WP_187815329.1">
    <property type="nucleotide sequence ID" value="NZ_JACTVJ010000010.1"/>
</dbReference>
<evidence type="ECO:0000313" key="3">
    <source>
        <dbReference type="Proteomes" id="UP000642284"/>
    </source>
</evidence>
<sequence>MTIGLLTGGAVDAALADAGAGVRAVYEAIQQGEAELAAQCVGKLDRAERRSCGEVLKKLRAANRGVWSWEQRERLRALFVAGAGCQTGAAAAADWLASRDFRWADSSMEELLLRVLADRAHEWQADVARRLAQRPRSSGISYELMAGLVRLSGCAAPTTESYVHGWMFSLFRRPEGSLITRLRNDPDLTRLVAAFFLTPEVGTYTDQYTYPGVEGQNSWPEALELLTREGSLDRATMVGSCLARLLRGGRPMDDRMFLSLLDELAPTREEQLRHLADWSALASDGSSVVAGHAQAVLAGLALDGDLPDTRLSEISRAVLFRTEKKLVRAQLVLLGKVLRSRPEAAGELLPAVAEAFGHADTDIQERALKLVARHTDALDRMQLAELATTAELLAPGLRSRAAEILGQPIGDEDETPDTYEEFLPPVPEPVRTAPAGATPAEVAEDVSVLLAGAVSDMVTFERALDGLMRQAYRDREALREALLPVVQAQRWWDHTLQRISQDGTFPLHSSGIELMVAAVLGRLSTTYLHRHAQLAWSEGSRRRGGPVGVRDARYWEAAYRLHVDPAPFLLAAPTDSSGSLDPAVLLERLEEYARLGARVGETDFGQALLRVRFDSPADERELSAWAERAEAIGIPHGARLAEHLRAGAPAAPVSHRGLREFHNFDSVLVDLGELPWLQERFRGPFARMGRPATAADGNDAAVLHHKHLLAVVPGQPELLAARLLYAMAATALHDYPVTSGYLPALAEAPGPAGPAVHLSVAYGLALRKPQDRLEAVDALLVLAARGALDPARLGADIADLSALVHITPSRLADGLRTAAGTGAYATVWSVIRAALPALLTMERLPAKALGDFLEVGADCAERCGARGEIPELTERAARSGTSRVQSQTRRLHRTLGG</sequence>
<dbReference type="Proteomes" id="UP000642284">
    <property type="component" value="Unassembled WGS sequence"/>
</dbReference>
<accession>A0ABR7SH82</accession>
<feature type="region of interest" description="Disordered" evidence="1">
    <location>
        <begin position="876"/>
        <end position="897"/>
    </location>
</feature>
<gene>
    <name evidence="2" type="ORF">H9Y04_20175</name>
</gene>
<reference evidence="2 3" key="1">
    <citation type="submission" date="2020-08" db="EMBL/GenBank/DDBJ databases">
        <title>Genemic of Streptomyces polyaspartic.</title>
        <authorList>
            <person name="Liu W."/>
        </authorList>
    </citation>
    <scope>NUCLEOTIDE SEQUENCE [LARGE SCALE GENOMIC DNA]</scope>
    <source>
        <strain evidence="2 3">TRM66268-LWL</strain>
    </source>
</reference>
<dbReference type="EMBL" id="JACTVJ010000010">
    <property type="protein sequence ID" value="MBC9714871.1"/>
    <property type="molecule type" value="Genomic_DNA"/>
</dbReference>
<organism evidence="2 3">
    <name type="scientific">Streptomyces polyasparticus</name>
    <dbReference type="NCBI Taxonomy" id="2767826"/>
    <lineage>
        <taxon>Bacteria</taxon>
        <taxon>Bacillati</taxon>
        <taxon>Actinomycetota</taxon>
        <taxon>Actinomycetes</taxon>
        <taxon>Kitasatosporales</taxon>
        <taxon>Streptomycetaceae</taxon>
        <taxon>Streptomyces</taxon>
    </lineage>
</organism>
<feature type="compositionally biased region" description="Polar residues" evidence="1">
    <location>
        <begin position="879"/>
        <end position="888"/>
    </location>
</feature>
<protein>
    <recommendedName>
        <fullName evidence="4">Secreted protein</fullName>
    </recommendedName>
</protein>
<keyword evidence="3" id="KW-1185">Reference proteome</keyword>
<evidence type="ECO:0000256" key="1">
    <source>
        <dbReference type="SAM" id="MobiDB-lite"/>
    </source>
</evidence>
<proteinExistence type="predicted"/>
<comment type="caution">
    <text evidence="2">The sequence shown here is derived from an EMBL/GenBank/DDBJ whole genome shotgun (WGS) entry which is preliminary data.</text>
</comment>
<evidence type="ECO:0008006" key="4">
    <source>
        <dbReference type="Google" id="ProtNLM"/>
    </source>
</evidence>